<comment type="caution">
    <text evidence="6">The sequence shown here is derived from an EMBL/GenBank/DDBJ whole genome shotgun (WGS) entry which is preliminary data.</text>
</comment>
<feature type="transmembrane region" description="Helical" evidence="4">
    <location>
        <begin position="167"/>
        <end position="187"/>
    </location>
</feature>
<dbReference type="Gene3D" id="1.20.5.1930">
    <property type="match status" value="1"/>
</dbReference>
<dbReference type="InterPro" id="IPR011712">
    <property type="entry name" value="Sig_transdc_His_kin_sub3_dim/P"/>
</dbReference>
<protein>
    <recommendedName>
        <fullName evidence="5">Signal transduction histidine kinase subgroup 3 dimerisation and phosphoacceptor domain-containing protein</fullName>
    </recommendedName>
</protein>
<dbReference type="PANTHER" id="PTHR24421:SF63">
    <property type="entry name" value="SENSOR HISTIDINE KINASE DESK"/>
    <property type="match status" value="1"/>
</dbReference>
<feature type="domain" description="Signal transduction histidine kinase subgroup 3 dimerisation and phosphoacceptor" evidence="5">
    <location>
        <begin position="208"/>
        <end position="272"/>
    </location>
</feature>
<dbReference type="GO" id="GO:0046983">
    <property type="term" value="F:protein dimerization activity"/>
    <property type="evidence" value="ECO:0007669"/>
    <property type="project" value="InterPro"/>
</dbReference>
<evidence type="ECO:0000313" key="7">
    <source>
        <dbReference type="Proteomes" id="UP000824189"/>
    </source>
</evidence>
<feature type="transmembrane region" description="Helical" evidence="4">
    <location>
        <begin position="83"/>
        <end position="105"/>
    </location>
</feature>
<evidence type="ECO:0000259" key="5">
    <source>
        <dbReference type="Pfam" id="PF07730"/>
    </source>
</evidence>
<dbReference type="InterPro" id="IPR050482">
    <property type="entry name" value="Sensor_HK_TwoCompSys"/>
</dbReference>
<keyword evidence="2" id="KW-0418">Kinase</keyword>
<evidence type="ECO:0000256" key="4">
    <source>
        <dbReference type="SAM" id="Phobius"/>
    </source>
</evidence>
<dbReference type="EMBL" id="DXFZ01000017">
    <property type="protein sequence ID" value="HIW95104.1"/>
    <property type="molecule type" value="Genomic_DNA"/>
</dbReference>
<evidence type="ECO:0000256" key="3">
    <source>
        <dbReference type="ARBA" id="ARBA00023012"/>
    </source>
</evidence>
<keyword evidence="4" id="KW-0812">Transmembrane</keyword>
<reference evidence="6" key="2">
    <citation type="submission" date="2021-04" db="EMBL/GenBank/DDBJ databases">
        <authorList>
            <person name="Gilroy R."/>
        </authorList>
    </citation>
    <scope>NUCLEOTIDE SEQUENCE</scope>
    <source>
        <strain evidence="6">4376</strain>
    </source>
</reference>
<dbReference type="PANTHER" id="PTHR24421">
    <property type="entry name" value="NITRATE/NITRITE SENSOR PROTEIN NARX-RELATED"/>
    <property type="match status" value="1"/>
</dbReference>
<organism evidence="6 7">
    <name type="scientific">Candidatus Corynebacterium gallistercoris</name>
    <dbReference type="NCBI Taxonomy" id="2838530"/>
    <lineage>
        <taxon>Bacteria</taxon>
        <taxon>Bacillati</taxon>
        <taxon>Actinomycetota</taxon>
        <taxon>Actinomycetes</taxon>
        <taxon>Mycobacteriales</taxon>
        <taxon>Corynebacteriaceae</taxon>
        <taxon>Corynebacterium</taxon>
    </lineage>
</organism>
<gene>
    <name evidence="6" type="ORF">H9867_01240</name>
</gene>
<dbReference type="Pfam" id="PF07730">
    <property type="entry name" value="HisKA_3"/>
    <property type="match status" value="1"/>
</dbReference>
<evidence type="ECO:0000256" key="2">
    <source>
        <dbReference type="ARBA" id="ARBA00022777"/>
    </source>
</evidence>
<dbReference type="GO" id="GO:0016020">
    <property type="term" value="C:membrane"/>
    <property type="evidence" value="ECO:0007669"/>
    <property type="project" value="InterPro"/>
</dbReference>
<proteinExistence type="predicted"/>
<dbReference type="AlphaFoldDB" id="A0A9D1RVT8"/>
<evidence type="ECO:0000256" key="1">
    <source>
        <dbReference type="ARBA" id="ARBA00022679"/>
    </source>
</evidence>
<dbReference type="Gene3D" id="3.30.565.10">
    <property type="entry name" value="Histidine kinase-like ATPase, C-terminal domain"/>
    <property type="match status" value="1"/>
</dbReference>
<keyword evidence="3" id="KW-0902">Two-component regulatory system</keyword>
<dbReference type="GO" id="GO:0000155">
    <property type="term" value="F:phosphorelay sensor kinase activity"/>
    <property type="evidence" value="ECO:0007669"/>
    <property type="project" value="InterPro"/>
</dbReference>
<keyword evidence="1" id="KW-0808">Transferase</keyword>
<name>A0A9D1RVT8_9CORY</name>
<keyword evidence="4" id="KW-1133">Transmembrane helix</keyword>
<feature type="transmembrane region" description="Helical" evidence="4">
    <location>
        <begin position="120"/>
        <end position="139"/>
    </location>
</feature>
<evidence type="ECO:0000313" key="6">
    <source>
        <dbReference type="EMBL" id="HIW95104.1"/>
    </source>
</evidence>
<feature type="transmembrane region" description="Helical" evidence="4">
    <location>
        <begin position="146"/>
        <end position="161"/>
    </location>
</feature>
<dbReference type="InterPro" id="IPR036890">
    <property type="entry name" value="HATPase_C_sf"/>
</dbReference>
<feature type="transmembrane region" description="Helical" evidence="4">
    <location>
        <begin position="49"/>
        <end position="71"/>
    </location>
</feature>
<sequence>MNPFKRSPAVFARTTQLSLIFVLFVQLLVPVIAYGSQADTWTHNTVMPLVVMTLAGLPAAALGIVTLLLMPQLNIHPQRDVRPYFRLGVLASIAYALAGIGVYAMPGAGGTANWENQHGWHWMGLLSAYAGAVILSWGFLPWVRGRWVWVALVTVFVYVFTDRELGWVILIIPALGVGCGLFSQWTIDVVKDLDRARDTEATLRISQERLRIAQQLHDSLGQNLAAISLKAQLARAFAAQQDPRLDGELETLQEIVARSVDDMRQVVQGYRTLDVATELAHARGLLQDMGVAVHVQGAPEDIPVAHQDIVGWFVREATTNIVRHSQASRADFKFTPVSVLVVNDGATGPVGKWGGLDSLRRRHEITGGTLTARTPEKGRFEVEMALAEGQG</sequence>
<dbReference type="Proteomes" id="UP000824189">
    <property type="component" value="Unassembled WGS sequence"/>
</dbReference>
<keyword evidence="4" id="KW-0472">Membrane</keyword>
<accession>A0A9D1RVT8</accession>
<reference evidence="6" key="1">
    <citation type="journal article" date="2021" name="PeerJ">
        <title>Extensive microbial diversity within the chicken gut microbiome revealed by metagenomics and culture.</title>
        <authorList>
            <person name="Gilroy R."/>
            <person name="Ravi A."/>
            <person name="Getino M."/>
            <person name="Pursley I."/>
            <person name="Horton D.L."/>
            <person name="Alikhan N.F."/>
            <person name="Baker D."/>
            <person name="Gharbi K."/>
            <person name="Hall N."/>
            <person name="Watson M."/>
            <person name="Adriaenssens E.M."/>
            <person name="Foster-Nyarko E."/>
            <person name="Jarju S."/>
            <person name="Secka A."/>
            <person name="Antonio M."/>
            <person name="Oren A."/>
            <person name="Chaudhuri R.R."/>
            <person name="La Ragione R."/>
            <person name="Hildebrand F."/>
            <person name="Pallen M.J."/>
        </authorList>
    </citation>
    <scope>NUCLEOTIDE SEQUENCE</scope>
    <source>
        <strain evidence="6">4376</strain>
    </source>
</reference>